<feature type="compositionally biased region" description="Polar residues" evidence="1">
    <location>
        <begin position="285"/>
        <end position="295"/>
    </location>
</feature>
<dbReference type="Proteomes" id="UP000807469">
    <property type="component" value="Unassembled WGS sequence"/>
</dbReference>
<sequence length="668" mass="72350">MFPDVGEFNLVVAGLATFAATVGYACSRRLSTSSTSQRPEPHMFRPTPTPMQTDSDMQVDIDNDVKLVEEEKESTVMEHDGAMPPSLPLINNAPTATISDSTLRATTPPAPARRLSLKRKVPDDGFDEPKVEDRGYPYNLANIYPNKRSKTPSTDSDVSTPTTSSQITRAPSPALESTVDNTFDAVVVSHTPISQESPATDIAPTPATEPPTSPSPVPDAVNDAQEAETTPARALSPTTLAAPQCTPAPPSPAVTPVLLPNDVPCDISKETQSEKPSLPRALSFIGQNDANSRPSTPKPFMSTGFGAFANSDTFGAPRPTTPKSAFTSPSSGFAAFAGAASPFAAAAALNKTPVAPSLFGSSKSFFRTGHKTTTTSVPLPAPNIFGPPLGGGASNIFGPTSASANIFGKDVKPTDLRAAEKSLDDLVELPKTTENDALKDPNGTTENDQDKEEREKEEREREQREKEESEKEEARRAARAKEEEEVRLQEAREKRLRREAKTRERETGHAIVEARATDVHPTEKFTPVTGEEDEDVELEQKGVRLFIKRGDRSFSEGIPGLIKVLSHRKTGEERILFRREPLLKVSMNVRVQPTVRITFVPEENVLRCILKESISAADAEDGVAKQELAIYVIKPGRSCPKQDFKTFAEGLTQRSQLKDGAEKKTRSA</sequence>
<feature type="compositionally biased region" description="Low complexity" evidence="1">
    <location>
        <begin position="151"/>
        <end position="165"/>
    </location>
</feature>
<comment type="caution">
    <text evidence="3">The sequence shown here is derived from an EMBL/GenBank/DDBJ whole genome shotgun (WGS) entry which is preliminary data.</text>
</comment>
<feature type="compositionally biased region" description="Basic and acidic residues" evidence="1">
    <location>
        <begin position="120"/>
        <end position="135"/>
    </location>
</feature>
<name>A0A9P6CRI9_9AGAR</name>
<feature type="compositionally biased region" description="Pro residues" evidence="1">
    <location>
        <begin position="207"/>
        <end position="217"/>
    </location>
</feature>
<dbReference type="SUPFAM" id="SSF50729">
    <property type="entry name" value="PH domain-like"/>
    <property type="match status" value="1"/>
</dbReference>
<feature type="region of interest" description="Disordered" evidence="1">
    <location>
        <begin position="192"/>
        <end position="300"/>
    </location>
</feature>
<feature type="region of interest" description="Disordered" evidence="1">
    <location>
        <begin position="425"/>
        <end position="488"/>
    </location>
</feature>
<reference evidence="3" key="1">
    <citation type="submission" date="2020-11" db="EMBL/GenBank/DDBJ databases">
        <authorList>
            <consortium name="DOE Joint Genome Institute"/>
            <person name="Ahrendt S."/>
            <person name="Riley R."/>
            <person name="Andreopoulos W."/>
            <person name="Labutti K."/>
            <person name="Pangilinan J."/>
            <person name="Ruiz-Duenas F.J."/>
            <person name="Barrasa J.M."/>
            <person name="Sanchez-Garcia M."/>
            <person name="Camarero S."/>
            <person name="Miyauchi S."/>
            <person name="Serrano A."/>
            <person name="Linde D."/>
            <person name="Babiker R."/>
            <person name="Drula E."/>
            <person name="Ayuso-Fernandez I."/>
            <person name="Pacheco R."/>
            <person name="Padilla G."/>
            <person name="Ferreira P."/>
            <person name="Barriuso J."/>
            <person name="Kellner H."/>
            <person name="Castanera R."/>
            <person name="Alfaro M."/>
            <person name="Ramirez L."/>
            <person name="Pisabarro A.G."/>
            <person name="Kuo A."/>
            <person name="Tritt A."/>
            <person name="Lipzen A."/>
            <person name="He G."/>
            <person name="Yan M."/>
            <person name="Ng V."/>
            <person name="Cullen D."/>
            <person name="Martin F."/>
            <person name="Rosso M.-N."/>
            <person name="Henrissat B."/>
            <person name="Hibbett D."/>
            <person name="Martinez A.T."/>
            <person name="Grigoriev I.V."/>
        </authorList>
    </citation>
    <scope>NUCLEOTIDE SEQUENCE</scope>
    <source>
        <strain evidence="3">CIRM-BRFM 674</strain>
    </source>
</reference>
<accession>A0A9P6CRI9</accession>
<evidence type="ECO:0000313" key="3">
    <source>
        <dbReference type="EMBL" id="KAF9477066.1"/>
    </source>
</evidence>
<evidence type="ECO:0000313" key="4">
    <source>
        <dbReference type="Proteomes" id="UP000807469"/>
    </source>
</evidence>
<dbReference type="Gene3D" id="2.30.29.30">
    <property type="entry name" value="Pleckstrin-homology domain (PH domain)/Phosphotyrosine-binding domain (PTB)"/>
    <property type="match status" value="1"/>
</dbReference>
<evidence type="ECO:0000256" key="1">
    <source>
        <dbReference type="SAM" id="MobiDB-lite"/>
    </source>
</evidence>
<evidence type="ECO:0000259" key="2">
    <source>
        <dbReference type="PROSITE" id="PS50196"/>
    </source>
</evidence>
<feature type="region of interest" description="Disordered" evidence="1">
    <location>
        <begin position="30"/>
        <end position="55"/>
    </location>
</feature>
<dbReference type="InterPro" id="IPR011993">
    <property type="entry name" value="PH-like_dom_sf"/>
</dbReference>
<gene>
    <name evidence="3" type="ORF">BDN70DRAFT_132445</name>
</gene>
<dbReference type="EMBL" id="MU155273">
    <property type="protein sequence ID" value="KAF9477066.1"/>
    <property type="molecule type" value="Genomic_DNA"/>
</dbReference>
<feature type="compositionally biased region" description="Basic and acidic residues" evidence="1">
    <location>
        <begin position="451"/>
        <end position="488"/>
    </location>
</feature>
<organism evidence="3 4">
    <name type="scientific">Pholiota conissans</name>
    <dbReference type="NCBI Taxonomy" id="109636"/>
    <lineage>
        <taxon>Eukaryota</taxon>
        <taxon>Fungi</taxon>
        <taxon>Dikarya</taxon>
        <taxon>Basidiomycota</taxon>
        <taxon>Agaricomycotina</taxon>
        <taxon>Agaricomycetes</taxon>
        <taxon>Agaricomycetidae</taxon>
        <taxon>Agaricales</taxon>
        <taxon>Agaricineae</taxon>
        <taxon>Strophariaceae</taxon>
        <taxon>Pholiota</taxon>
    </lineage>
</organism>
<feature type="domain" description="RanBD1" evidence="2">
    <location>
        <begin position="529"/>
        <end position="649"/>
    </location>
</feature>
<proteinExistence type="predicted"/>
<dbReference type="AlphaFoldDB" id="A0A9P6CRI9"/>
<keyword evidence="4" id="KW-1185">Reference proteome</keyword>
<protein>
    <recommendedName>
        <fullName evidence="2">RanBD1 domain-containing protein</fullName>
    </recommendedName>
</protein>
<dbReference type="Pfam" id="PF00638">
    <property type="entry name" value="Ran_BP1"/>
    <property type="match status" value="1"/>
</dbReference>
<dbReference type="InterPro" id="IPR000156">
    <property type="entry name" value="Ran_bind_dom"/>
</dbReference>
<dbReference type="OrthoDB" id="2357150at2759"/>
<dbReference type="PROSITE" id="PS50196">
    <property type="entry name" value="RANBD1"/>
    <property type="match status" value="1"/>
</dbReference>
<feature type="region of interest" description="Disordered" evidence="1">
    <location>
        <begin position="97"/>
        <end position="176"/>
    </location>
</feature>